<dbReference type="Proteomes" id="UP000887565">
    <property type="component" value="Unplaced"/>
</dbReference>
<dbReference type="GO" id="GO:0006357">
    <property type="term" value="P:regulation of transcription by RNA polymerase II"/>
    <property type="evidence" value="ECO:0007669"/>
    <property type="project" value="TreeGrafter"/>
</dbReference>
<dbReference type="PANTHER" id="PTHR22846:SF2">
    <property type="entry name" value="F-BOX-LIKE_WD REPEAT-CONTAINING PROTEIN EBI"/>
    <property type="match status" value="1"/>
</dbReference>
<organism evidence="5 6">
    <name type="scientific">Romanomermis culicivorax</name>
    <name type="common">Nematode worm</name>
    <dbReference type="NCBI Taxonomy" id="13658"/>
    <lineage>
        <taxon>Eukaryota</taxon>
        <taxon>Metazoa</taxon>
        <taxon>Ecdysozoa</taxon>
        <taxon>Nematoda</taxon>
        <taxon>Enoplea</taxon>
        <taxon>Dorylaimia</taxon>
        <taxon>Mermithida</taxon>
        <taxon>Mermithoidea</taxon>
        <taxon>Mermithidae</taxon>
        <taxon>Romanomermis</taxon>
    </lineage>
</organism>
<sequence length="92" mass="9868">TGNLAHSYTGSPGGIFQVCWNHTGEKVGASDSEGTNRGFEEKIKDSKIFTTINLAHSYTGSPGGIFQVCWNHTGEKVGASDSEGTVRKFFLI</sequence>
<dbReference type="SUPFAM" id="SSF50978">
    <property type="entry name" value="WD40 repeat-like"/>
    <property type="match status" value="1"/>
</dbReference>
<keyword evidence="3" id="KW-0677">Repeat</keyword>
<dbReference type="GO" id="GO:0000118">
    <property type="term" value="C:histone deacetylase complex"/>
    <property type="evidence" value="ECO:0007669"/>
    <property type="project" value="TreeGrafter"/>
</dbReference>
<accession>A0A915IRJ3</accession>
<name>A0A915IRJ3_ROMCU</name>
<comment type="subcellular location">
    <subcellularLocation>
        <location evidence="1">Nucleus</location>
    </subcellularLocation>
</comment>
<evidence type="ECO:0000256" key="2">
    <source>
        <dbReference type="ARBA" id="ARBA00022574"/>
    </source>
</evidence>
<dbReference type="GO" id="GO:0003714">
    <property type="term" value="F:transcription corepressor activity"/>
    <property type="evidence" value="ECO:0007669"/>
    <property type="project" value="InterPro"/>
</dbReference>
<dbReference type="PANTHER" id="PTHR22846">
    <property type="entry name" value="WD40 REPEAT PROTEIN"/>
    <property type="match status" value="1"/>
</dbReference>
<dbReference type="InterPro" id="IPR036322">
    <property type="entry name" value="WD40_repeat_dom_sf"/>
</dbReference>
<reference evidence="6" key="1">
    <citation type="submission" date="2022-11" db="UniProtKB">
        <authorList>
            <consortium name="WormBaseParasite"/>
        </authorList>
    </citation>
    <scope>IDENTIFICATION</scope>
</reference>
<dbReference type="WBParaSite" id="nRc.2.0.1.t16426-RA">
    <property type="protein sequence ID" value="nRc.2.0.1.t16426-RA"/>
    <property type="gene ID" value="nRc.2.0.1.g16426"/>
</dbReference>
<proteinExistence type="predicted"/>
<protein>
    <submittedName>
        <fullName evidence="6">Uncharacterized protein</fullName>
    </submittedName>
</protein>
<dbReference type="InterPro" id="IPR045183">
    <property type="entry name" value="Ebi-like"/>
</dbReference>
<keyword evidence="2" id="KW-0853">WD repeat</keyword>
<evidence type="ECO:0000256" key="1">
    <source>
        <dbReference type="ARBA" id="ARBA00004123"/>
    </source>
</evidence>
<evidence type="ECO:0000256" key="4">
    <source>
        <dbReference type="ARBA" id="ARBA00023242"/>
    </source>
</evidence>
<keyword evidence="5" id="KW-1185">Reference proteome</keyword>
<keyword evidence="4" id="KW-0539">Nucleus</keyword>
<dbReference type="AlphaFoldDB" id="A0A915IRJ3"/>
<evidence type="ECO:0000313" key="6">
    <source>
        <dbReference type="WBParaSite" id="nRc.2.0.1.t16426-RA"/>
    </source>
</evidence>
<evidence type="ECO:0000256" key="3">
    <source>
        <dbReference type="ARBA" id="ARBA00022737"/>
    </source>
</evidence>
<evidence type="ECO:0000313" key="5">
    <source>
        <dbReference type="Proteomes" id="UP000887565"/>
    </source>
</evidence>